<evidence type="ECO:0000313" key="1">
    <source>
        <dbReference type="Ensembl" id="ENSENLP00000005378.1"/>
    </source>
</evidence>
<reference evidence="1" key="3">
    <citation type="submission" date="2025-09" db="UniProtKB">
        <authorList>
            <consortium name="Ensembl"/>
        </authorList>
    </citation>
    <scope>IDENTIFICATION</scope>
</reference>
<dbReference type="AlphaFoldDB" id="A0A665TEL6"/>
<dbReference type="InParanoid" id="A0A665TEL6"/>
<accession>A0A665TEL6</accession>
<evidence type="ECO:0000313" key="2">
    <source>
        <dbReference type="Proteomes" id="UP000472264"/>
    </source>
</evidence>
<keyword evidence="2" id="KW-1185">Reference proteome</keyword>
<proteinExistence type="predicted"/>
<reference evidence="1" key="2">
    <citation type="submission" date="2025-08" db="UniProtKB">
        <authorList>
            <consortium name="Ensembl"/>
        </authorList>
    </citation>
    <scope>IDENTIFICATION</scope>
</reference>
<reference evidence="1" key="1">
    <citation type="submission" date="2021-04" db="EMBL/GenBank/DDBJ databases">
        <authorList>
            <consortium name="Wellcome Sanger Institute Data Sharing"/>
        </authorList>
    </citation>
    <scope>NUCLEOTIDE SEQUENCE [LARGE SCALE GENOMIC DNA]</scope>
</reference>
<sequence length="183" mass="19588">SVPSRSGSVPVLISPGLDQSRSGSVLVWISPGLDQSRSGSVPVWICPGLDQSRSGSVPVWNSSGLDLSRSGSVPVWISPGLDQSQSGSVPVWISPGLQAFMKAFHQSRRVRRIAVFSLSLSVIDDRFIDCECESGGFGVKQGACWEPRRRGQSSVSTNKNTSLSTHNALICVKADTAANYKVW</sequence>
<name>A0A665TEL6_ECHNA</name>
<dbReference type="Proteomes" id="UP000472264">
    <property type="component" value="Chromosome 12"/>
</dbReference>
<dbReference type="Ensembl" id="ENSENLT00000005644.1">
    <property type="protein sequence ID" value="ENSENLP00000005378.1"/>
    <property type="gene ID" value="ENSENLG00000002636.1"/>
</dbReference>
<protein>
    <submittedName>
        <fullName evidence="1">Uncharacterized protein</fullName>
    </submittedName>
</protein>
<organism evidence="1 2">
    <name type="scientific">Echeneis naucrates</name>
    <name type="common">Live sharksucker</name>
    <dbReference type="NCBI Taxonomy" id="173247"/>
    <lineage>
        <taxon>Eukaryota</taxon>
        <taxon>Metazoa</taxon>
        <taxon>Chordata</taxon>
        <taxon>Craniata</taxon>
        <taxon>Vertebrata</taxon>
        <taxon>Euteleostomi</taxon>
        <taxon>Actinopterygii</taxon>
        <taxon>Neopterygii</taxon>
        <taxon>Teleostei</taxon>
        <taxon>Neoteleostei</taxon>
        <taxon>Acanthomorphata</taxon>
        <taxon>Carangaria</taxon>
        <taxon>Carangiformes</taxon>
        <taxon>Echeneidae</taxon>
        <taxon>Echeneis</taxon>
    </lineage>
</organism>